<dbReference type="RefSeq" id="WP_198442271.1">
    <property type="nucleotide sequence ID" value="NZ_CBCSHE010000009.1"/>
</dbReference>
<dbReference type="EC" id="3.1.1.-" evidence="3"/>
<dbReference type="AlphaFoldDB" id="A0A7T3RCD9"/>
<gene>
    <name evidence="5" type="ORF">IWA51_09770</name>
</gene>
<dbReference type="Pfam" id="PF00135">
    <property type="entry name" value="COesterase"/>
    <property type="match status" value="1"/>
</dbReference>
<dbReference type="InterPro" id="IPR002018">
    <property type="entry name" value="CarbesteraseB"/>
</dbReference>
<comment type="similarity">
    <text evidence="1 3">Belongs to the type-B carboxylesterase/lipase family.</text>
</comment>
<accession>A0A7T3RCD9</accession>
<dbReference type="PROSITE" id="PS00122">
    <property type="entry name" value="CARBOXYLESTERASE_B_1"/>
    <property type="match status" value="1"/>
</dbReference>
<dbReference type="SUPFAM" id="SSF53474">
    <property type="entry name" value="alpha/beta-Hydrolases"/>
    <property type="match status" value="1"/>
</dbReference>
<proteinExistence type="inferred from homology"/>
<evidence type="ECO:0000313" key="6">
    <source>
        <dbReference type="Proteomes" id="UP000595224"/>
    </source>
</evidence>
<evidence type="ECO:0000259" key="4">
    <source>
        <dbReference type="Pfam" id="PF00135"/>
    </source>
</evidence>
<organism evidence="5 6">
    <name type="scientific">Treponema peruense</name>
    <dbReference type="NCBI Taxonomy" id="2787628"/>
    <lineage>
        <taxon>Bacteria</taxon>
        <taxon>Pseudomonadati</taxon>
        <taxon>Spirochaetota</taxon>
        <taxon>Spirochaetia</taxon>
        <taxon>Spirochaetales</taxon>
        <taxon>Treponemataceae</taxon>
        <taxon>Treponema</taxon>
    </lineage>
</organism>
<dbReference type="InterPro" id="IPR029058">
    <property type="entry name" value="AB_hydrolase_fold"/>
</dbReference>
<dbReference type="EMBL" id="CP064936">
    <property type="protein sequence ID" value="QQA00548.1"/>
    <property type="molecule type" value="Genomic_DNA"/>
</dbReference>
<dbReference type="GO" id="GO:0016787">
    <property type="term" value="F:hydrolase activity"/>
    <property type="evidence" value="ECO:0007669"/>
    <property type="project" value="UniProtKB-KW"/>
</dbReference>
<sequence>MRKTFSTILSITLLTASIVLSGCASAKSQNSPTDNAVVSTQAGKIRGSVTKSGVLSFKGVPYAEANERFVPAKPVAKWEGIRDVTEYGKISPQMEFMSSNMLSDEISDNNCQNLNIWTPGLDKKKRAVMVWLHGGGFSSGNAQETTAYDGENLAQAGDVVVVSVNHRLNILGFFDLSKYGEKYRYSGNAGVQDIIDSLTWIKANIVNFGGDPNNVTIFGESGGGAKVLTLMTSPHAKGLFHKGIIESGSTDTMGVVFTKQNVARYVTDETLKSLGITQDNIEEIQKVPFERLLTAGEAVLAKAAKDLEIDGAFGPGTALMWEPVVDGDFMPTDPVSKDGFASGGKGISLLIGSNLNEWTSVPLLAKSAEEKARLEKLSETEILAEAQKLYGDKAEKVIAEYKNAYPEKELYNALLIDTMIRLPILKITAAKADQKSGDVYSYIFGYGSPFSFHTFEIPYVFNNAGTSVMGTISTDVEKDKRIAELMSGAWTSFAKTGKPETALTGKWEAYTQESGAVMILDEKSILTHHHDEPLLKLLAPEYEW</sequence>
<evidence type="ECO:0000313" key="5">
    <source>
        <dbReference type="EMBL" id="QQA00548.1"/>
    </source>
</evidence>
<feature type="chain" id="PRO_5033101490" description="Carboxylic ester hydrolase" evidence="3">
    <location>
        <begin position="27"/>
        <end position="544"/>
    </location>
</feature>
<dbReference type="PANTHER" id="PTHR11559">
    <property type="entry name" value="CARBOXYLESTERASE"/>
    <property type="match status" value="1"/>
</dbReference>
<dbReference type="PROSITE" id="PS51257">
    <property type="entry name" value="PROKAR_LIPOPROTEIN"/>
    <property type="match status" value="1"/>
</dbReference>
<keyword evidence="2 3" id="KW-0378">Hydrolase</keyword>
<name>A0A7T3RCD9_9SPIR</name>
<dbReference type="InterPro" id="IPR050309">
    <property type="entry name" value="Type-B_Carboxylest/Lipase"/>
</dbReference>
<keyword evidence="6" id="KW-1185">Reference proteome</keyword>
<dbReference type="Proteomes" id="UP000595224">
    <property type="component" value="Chromosome"/>
</dbReference>
<dbReference type="Gene3D" id="3.40.50.1820">
    <property type="entry name" value="alpha/beta hydrolase"/>
    <property type="match status" value="1"/>
</dbReference>
<feature type="signal peptide" evidence="3">
    <location>
        <begin position="1"/>
        <end position="26"/>
    </location>
</feature>
<feature type="domain" description="Carboxylesterase type B" evidence="4">
    <location>
        <begin position="35"/>
        <end position="524"/>
    </location>
</feature>
<dbReference type="InterPro" id="IPR019826">
    <property type="entry name" value="Carboxylesterase_B_AS"/>
</dbReference>
<evidence type="ECO:0000256" key="2">
    <source>
        <dbReference type="ARBA" id="ARBA00022801"/>
    </source>
</evidence>
<evidence type="ECO:0000256" key="3">
    <source>
        <dbReference type="RuleBase" id="RU361235"/>
    </source>
</evidence>
<protein>
    <recommendedName>
        <fullName evidence="3">Carboxylic ester hydrolase</fullName>
        <ecNumber evidence="3">3.1.1.-</ecNumber>
    </recommendedName>
</protein>
<reference evidence="5 6" key="1">
    <citation type="submission" date="2020-11" db="EMBL/GenBank/DDBJ databases">
        <title>Treponema Peruensis nv. sp., first commensal Treponema isolated from human feces.</title>
        <authorList>
            <person name="Belkhou C."/>
            <person name="Raes J."/>
        </authorList>
    </citation>
    <scope>NUCLEOTIDE SEQUENCE [LARGE SCALE GENOMIC DNA]</scope>
    <source>
        <strain evidence="5 6">RCC2812</strain>
    </source>
</reference>
<dbReference type="KEGG" id="tper:IWA51_09770"/>
<evidence type="ECO:0000256" key="1">
    <source>
        <dbReference type="ARBA" id="ARBA00005964"/>
    </source>
</evidence>
<keyword evidence="3" id="KW-0732">Signal</keyword>